<reference evidence="12" key="2">
    <citation type="submission" date="2025-08" db="UniProtKB">
        <authorList>
            <consortium name="Ensembl"/>
        </authorList>
    </citation>
    <scope>IDENTIFICATION</scope>
</reference>
<evidence type="ECO:0000256" key="7">
    <source>
        <dbReference type="ARBA" id="ARBA00023204"/>
    </source>
</evidence>
<evidence type="ECO:0000256" key="8">
    <source>
        <dbReference type="ARBA" id="ARBA00023235"/>
    </source>
</evidence>
<comment type="cofactor">
    <cofactor evidence="9">
        <name>Mg(2+)</name>
        <dbReference type="ChEBI" id="CHEBI:18420"/>
    </cofactor>
</comment>
<dbReference type="InterPro" id="IPR049163">
    <property type="entry name" value="Pif1-like_2B_dom"/>
</dbReference>
<evidence type="ECO:0000256" key="4">
    <source>
        <dbReference type="ARBA" id="ARBA00022806"/>
    </source>
</evidence>
<evidence type="ECO:0000256" key="1">
    <source>
        <dbReference type="ARBA" id="ARBA00022741"/>
    </source>
</evidence>
<proteinExistence type="inferred from homology"/>
<dbReference type="GO" id="GO:0016787">
    <property type="term" value="F:hydrolase activity"/>
    <property type="evidence" value="ECO:0007669"/>
    <property type="project" value="UniProtKB-KW"/>
</dbReference>
<keyword evidence="6" id="KW-0238">DNA-binding</keyword>
<dbReference type="GeneTree" id="ENSGT00940000164296"/>
<dbReference type="GO" id="GO:0000723">
    <property type="term" value="P:telomere maintenance"/>
    <property type="evidence" value="ECO:0007669"/>
    <property type="project" value="InterPro"/>
</dbReference>
<protein>
    <recommendedName>
        <fullName evidence="9">ATP-dependent DNA helicase</fullName>
        <ecNumber evidence="9">5.6.2.3</ecNumber>
    </recommendedName>
</protein>
<feature type="domain" description="DNA helicase Pif1-like 2B" evidence="11">
    <location>
        <begin position="488"/>
        <end position="519"/>
    </location>
</feature>
<dbReference type="GO" id="GO:0006281">
    <property type="term" value="P:DNA repair"/>
    <property type="evidence" value="ECO:0007669"/>
    <property type="project" value="UniProtKB-KW"/>
</dbReference>
<reference evidence="12 13" key="1">
    <citation type="submission" date="2020-06" db="EMBL/GenBank/DDBJ databases">
        <authorList>
            <consortium name="Wellcome Sanger Institute Data Sharing"/>
        </authorList>
    </citation>
    <scope>NUCLEOTIDE SEQUENCE [LARGE SCALE GENOMIC DNA]</scope>
</reference>
<comment type="catalytic activity">
    <reaction evidence="9">
        <text>ATP + H2O = ADP + phosphate + H(+)</text>
        <dbReference type="Rhea" id="RHEA:13065"/>
        <dbReference type="ChEBI" id="CHEBI:15377"/>
        <dbReference type="ChEBI" id="CHEBI:15378"/>
        <dbReference type="ChEBI" id="CHEBI:30616"/>
        <dbReference type="ChEBI" id="CHEBI:43474"/>
        <dbReference type="ChEBI" id="CHEBI:456216"/>
        <dbReference type="EC" id="5.6.2.3"/>
    </reaction>
</comment>
<keyword evidence="5 9" id="KW-0067">ATP-binding</keyword>
<dbReference type="PANTHER" id="PTHR47642">
    <property type="entry name" value="ATP-DEPENDENT DNA HELICASE"/>
    <property type="match status" value="1"/>
</dbReference>
<dbReference type="InterPro" id="IPR027417">
    <property type="entry name" value="P-loop_NTPase"/>
</dbReference>
<evidence type="ECO:0000313" key="13">
    <source>
        <dbReference type="Proteomes" id="UP000694580"/>
    </source>
</evidence>
<dbReference type="Ensembl" id="ENSDCDT00010002674.1">
    <property type="protein sequence ID" value="ENSDCDP00010002574.1"/>
    <property type="gene ID" value="ENSDCDG00010001239.1"/>
</dbReference>
<dbReference type="Proteomes" id="UP000694580">
    <property type="component" value="Chromosome 1"/>
</dbReference>
<feature type="domain" description="DNA helicase Pif1-like DEAD-box helicase" evidence="10">
    <location>
        <begin position="223"/>
        <end position="412"/>
    </location>
</feature>
<keyword evidence="8" id="KW-0413">Isomerase</keyword>
<keyword evidence="1 9" id="KW-0547">Nucleotide-binding</keyword>
<dbReference type="Pfam" id="PF05970">
    <property type="entry name" value="PIF1"/>
    <property type="match status" value="1"/>
</dbReference>
<dbReference type="InterPro" id="IPR010285">
    <property type="entry name" value="DNA_helicase_pif1-like_DEAD"/>
</dbReference>
<dbReference type="PANTHER" id="PTHR47642:SF5">
    <property type="entry name" value="ATP-DEPENDENT DNA HELICASE"/>
    <property type="match status" value="1"/>
</dbReference>
<dbReference type="GO" id="GO:0043139">
    <property type="term" value="F:5'-3' DNA helicase activity"/>
    <property type="evidence" value="ECO:0007669"/>
    <property type="project" value="UniProtKB-EC"/>
</dbReference>
<keyword evidence="13" id="KW-1185">Reference proteome</keyword>
<evidence type="ECO:0000256" key="2">
    <source>
        <dbReference type="ARBA" id="ARBA00022763"/>
    </source>
</evidence>
<dbReference type="Gene3D" id="3.40.50.300">
    <property type="entry name" value="P-loop containing nucleotide triphosphate hydrolases"/>
    <property type="match status" value="1"/>
</dbReference>
<keyword evidence="4 9" id="KW-0347">Helicase</keyword>
<dbReference type="CDD" id="cd18809">
    <property type="entry name" value="SF1_C_RecD"/>
    <property type="match status" value="1"/>
</dbReference>
<evidence type="ECO:0000259" key="10">
    <source>
        <dbReference type="Pfam" id="PF05970"/>
    </source>
</evidence>
<evidence type="ECO:0000256" key="6">
    <source>
        <dbReference type="ARBA" id="ARBA00023125"/>
    </source>
</evidence>
<dbReference type="Pfam" id="PF21530">
    <property type="entry name" value="Pif1_2B_dom"/>
    <property type="match status" value="1"/>
</dbReference>
<dbReference type="GO" id="GO:0006310">
    <property type="term" value="P:DNA recombination"/>
    <property type="evidence" value="ECO:0007669"/>
    <property type="project" value="UniProtKB-KW"/>
</dbReference>
<evidence type="ECO:0000256" key="5">
    <source>
        <dbReference type="ARBA" id="ARBA00022840"/>
    </source>
</evidence>
<sequence>MTGLPEKYKARPYLPEFGNMCLAEFASDYRIVYGRQKDGKNVLPLQNDMGFIQKRSRGKPAVIRYARFSPEKNAEKFYGTILKLYLPHWRDSQLKSTRFTTHEAFHAFASVRLMHSETLERVAHIVKVNRKKYEKHSEVIEQAIEDFEQNGPIEDAWTTLAPNNELIRLECVMELESTDPNFEKEQDDIPDFNIVAATNSHAALAIESSELNPAQMRKMYQSLNQTQAAIFYAIRDWCKKIVDGKNPDQFLWYVSGTAGTGKRALLLHEEMDMSQPTVLLTAFTGTAAFNINGKTLHSLLKLPRSLKPPYQGLGNSLDEMRAKLSRVQICILDEISMVSKPLFSYVNWRLQQIKGSKRPFGGISILAVGDFLQLPPLGKARPLCVLEPHILDFWKDSFKVMTLTEIMRQKDDIEVLKMVTRAPEQCPSDALHIFATNKEVDDHNSSIMSSHFTDIVYVHANDYKKDLRSGQMQQQPVPFKGEKSDLNDTLPLAIGARVMLTRNIDVEDGLVNGTFGKVATILTKPHMGESFVAEEPLRKKGTVRRQFPMKLAFACTCHKVQGMTTQCAVVSLKKIFEPGMAYVALSRTTSLSGLHIMDFNEDKIFCDPEHPPHNILCVCRLYVSKQMQSCLSDVVSYPSLSSQHILKNHLQICLLSLPPSPTNITLMS</sequence>
<accession>A0AAY4A1C6</accession>
<organism evidence="12 13">
    <name type="scientific">Denticeps clupeoides</name>
    <name type="common">denticle herring</name>
    <dbReference type="NCBI Taxonomy" id="299321"/>
    <lineage>
        <taxon>Eukaryota</taxon>
        <taxon>Metazoa</taxon>
        <taxon>Chordata</taxon>
        <taxon>Craniata</taxon>
        <taxon>Vertebrata</taxon>
        <taxon>Euteleostomi</taxon>
        <taxon>Actinopterygii</taxon>
        <taxon>Neopterygii</taxon>
        <taxon>Teleostei</taxon>
        <taxon>Clupei</taxon>
        <taxon>Clupeiformes</taxon>
        <taxon>Denticipitoidei</taxon>
        <taxon>Denticipitidae</taxon>
        <taxon>Denticeps</taxon>
    </lineage>
</organism>
<dbReference type="GO" id="GO:0005524">
    <property type="term" value="F:ATP binding"/>
    <property type="evidence" value="ECO:0007669"/>
    <property type="project" value="UniProtKB-KW"/>
</dbReference>
<keyword evidence="7 9" id="KW-0234">DNA repair</keyword>
<comment type="similarity">
    <text evidence="9">Belongs to the helicase family.</text>
</comment>
<evidence type="ECO:0000256" key="3">
    <source>
        <dbReference type="ARBA" id="ARBA00022801"/>
    </source>
</evidence>
<evidence type="ECO:0000259" key="11">
    <source>
        <dbReference type="Pfam" id="PF21530"/>
    </source>
</evidence>
<dbReference type="SUPFAM" id="SSF52540">
    <property type="entry name" value="P-loop containing nucleoside triphosphate hydrolases"/>
    <property type="match status" value="2"/>
</dbReference>
<reference evidence="12" key="3">
    <citation type="submission" date="2025-09" db="UniProtKB">
        <authorList>
            <consortium name="Ensembl"/>
        </authorList>
    </citation>
    <scope>IDENTIFICATION</scope>
</reference>
<keyword evidence="3 9" id="KW-0378">Hydrolase</keyword>
<dbReference type="EC" id="5.6.2.3" evidence="9"/>
<dbReference type="AlphaFoldDB" id="A0AAY4A1C6"/>
<name>A0AAY4A1C6_9TELE</name>
<evidence type="ECO:0000256" key="9">
    <source>
        <dbReference type="RuleBase" id="RU363044"/>
    </source>
</evidence>
<dbReference type="InterPro" id="IPR051055">
    <property type="entry name" value="PIF1_helicase"/>
</dbReference>
<evidence type="ECO:0000313" key="12">
    <source>
        <dbReference type="Ensembl" id="ENSDCDP00010002574.1"/>
    </source>
</evidence>
<keyword evidence="9" id="KW-0233">DNA recombination</keyword>
<keyword evidence="2 9" id="KW-0227">DNA damage</keyword>